<dbReference type="Pfam" id="PF00924">
    <property type="entry name" value="MS_channel_2nd"/>
    <property type="match status" value="1"/>
</dbReference>
<dbReference type="SUPFAM" id="SSF82861">
    <property type="entry name" value="Mechanosensitive channel protein MscS (YggB), transmembrane region"/>
    <property type="match status" value="1"/>
</dbReference>
<comment type="caution">
    <text evidence="11">The sequence shown here is derived from an EMBL/GenBank/DDBJ whole genome shotgun (WGS) entry which is preliminary data.</text>
</comment>
<feature type="transmembrane region" description="Helical" evidence="7">
    <location>
        <begin position="174"/>
        <end position="194"/>
    </location>
</feature>
<protein>
    <submittedName>
        <fullName evidence="11">Mechanosensitive ion channel family protein</fullName>
    </submittedName>
</protein>
<organism evidence="11 12">
    <name type="scientific">Candidatus Thermochlorobacter aerophilus</name>
    <dbReference type="NCBI Taxonomy" id="1868324"/>
    <lineage>
        <taxon>Bacteria</taxon>
        <taxon>Pseudomonadati</taxon>
        <taxon>Chlorobiota</taxon>
        <taxon>Chlorobiia</taxon>
        <taxon>Chlorobiales</taxon>
        <taxon>Candidatus Thermochlorobacteriaceae</taxon>
        <taxon>Candidatus Thermochlorobacter</taxon>
    </lineage>
</organism>
<dbReference type="InterPro" id="IPR011014">
    <property type="entry name" value="MscS_channel_TM-2"/>
</dbReference>
<keyword evidence="6 7" id="KW-0472">Membrane</keyword>
<keyword evidence="5 7" id="KW-1133">Transmembrane helix</keyword>
<accession>A0A395M699</accession>
<dbReference type="Gene3D" id="1.10.287.1260">
    <property type="match status" value="1"/>
</dbReference>
<dbReference type="PANTHER" id="PTHR30566">
    <property type="entry name" value="YNAI-RELATED MECHANOSENSITIVE ION CHANNEL"/>
    <property type="match status" value="1"/>
</dbReference>
<evidence type="ECO:0000259" key="9">
    <source>
        <dbReference type="Pfam" id="PF21082"/>
    </source>
</evidence>
<dbReference type="GO" id="GO:0008381">
    <property type="term" value="F:mechanosensitive monoatomic ion channel activity"/>
    <property type="evidence" value="ECO:0007669"/>
    <property type="project" value="UniProtKB-ARBA"/>
</dbReference>
<dbReference type="GO" id="GO:0005886">
    <property type="term" value="C:plasma membrane"/>
    <property type="evidence" value="ECO:0007669"/>
    <property type="project" value="UniProtKB-SubCell"/>
</dbReference>
<feature type="transmembrane region" description="Helical" evidence="7">
    <location>
        <begin position="105"/>
        <end position="127"/>
    </location>
</feature>
<dbReference type="InterPro" id="IPR023408">
    <property type="entry name" value="MscS_beta-dom_sf"/>
</dbReference>
<dbReference type="InterPro" id="IPR010920">
    <property type="entry name" value="LSM_dom_sf"/>
</dbReference>
<gene>
    <name evidence="11" type="ORF">D0433_00125</name>
</gene>
<evidence type="ECO:0000256" key="1">
    <source>
        <dbReference type="ARBA" id="ARBA00004651"/>
    </source>
</evidence>
<evidence type="ECO:0000313" key="12">
    <source>
        <dbReference type="Proteomes" id="UP000266389"/>
    </source>
</evidence>
<evidence type="ECO:0000256" key="5">
    <source>
        <dbReference type="ARBA" id="ARBA00022989"/>
    </source>
</evidence>
<dbReference type="Gene3D" id="3.30.70.100">
    <property type="match status" value="1"/>
</dbReference>
<feature type="transmembrane region" description="Helical" evidence="7">
    <location>
        <begin position="17"/>
        <end position="38"/>
    </location>
</feature>
<dbReference type="Proteomes" id="UP000266389">
    <property type="component" value="Unassembled WGS sequence"/>
</dbReference>
<dbReference type="InterPro" id="IPR049142">
    <property type="entry name" value="MS_channel_1st"/>
</dbReference>
<keyword evidence="3" id="KW-1003">Cell membrane</keyword>
<dbReference type="EMBL" id="PHFL01000001">
    <property type="protein sequence ID" value="RFM25474.1"/>
    <property type="molecule type" value="Genomic_DNA"/>
</dbReference>
<evidence type="ECO:0000259" key="10">
    <source>
        <dbReference type="Pfam" id="PF21088"/>
    </source>
</evidence>
<dbReference type="SUPFAM" id="SSF50182">
    <property type="entry name" value="Sm-like ribonucleoproteins"/>
    <property type="match status" value="1"/>
</dbReference>
<feature type="domain" description="Mechanosensitive ion channel transmembrane helices 2/3" evidence="10">
    <location>
        <begin position="154"/>
        <end position="195"/>
    </location>
</feature>
<evidence type="ECO:0000256" key="2">
    <source>
        <dbReference type="ARBA" id="ARBA00008017"/>
    </source>
</evidence>
<feature type="domain" description="Mechanosensitive ion channel MscS C-terminal" evidence="9">
    <location>
        <begin position="273"/>
        <end position="353"/>
    </location>
</feature>
<feature type="transmembrane region" description="Helical" evidence="7">
    <location>
        <begin position="148"/>
        <end position="168"/>
    </location>
</feature>
<evidence type="ECO:0000256" key="7">
    <source>
        <dbReference type="SAM" id="Phobius"/>
    </source>
</evidence>
<evidence type="ECO:0000313" key="11">
    <source>
        <dbReference type="EMBL" id="RFM25474.1"/>
    </source>
</evidence>
<dbReference type="Gene3D" id="2.30.30.60">
    <property type="match status" value="1"/>
</dbReference>
<evidence type="ECO:0000256" key="3">
    <source>
        <dbReference type="ARBA" id="ARBA00022475"/>
    </source>
</evidence>
<evidence type="ECO:0000256" key="4">
    <source>
        <dbReference type="ARBA" id="ARBA00022692"/>
    </source>
</evidence>
<name>A0A395M699_9BACT</name>
<proteinExistence type="inferred from homology"/>
<comment type="subcellular location">
    <subcellularLocation>
        <location evidence="1">Cell membrane</location>
        <topology evidence="1">Multi-pass membrane protein</topology>
    </subcellularLocation>
</comment>
<keyword evidence="4 7" id="KW-0812">Transmembrane</keyword>
<reference evidence="11 12" key="1">
    <citation type="journal article" date="2011" name="ISME J.">
        <title>Community ecology of hot spring cyanobacterial mats: predominant populations and their functional potential.</title>
        <authorList>
            <person name="Klatt C.G."/>
            <person name="Wood J.M."/>
            <person name="Rusch D.B."/>
            <person name="Bateson M.M."/>
            <person name="Hamamura N."/>
            <person name="Heidelberg J.F."/>
            <person name="Grossman A.R."/>
            <person name="Bhaya D."/>
            <person name="Cohan F.M."/>
            <person name="Kuhl M."/>
            <person name="Bryant D.A."/>
            <person name="Ward D.M."/>
        </authorList>
    </citation>
    <scope>NUCLEOTIDE SEQUENCE [LARGE SCALE GENOMIC DNA]</scope>
    <source>
        <strain evidence="11">OS</strain>
    </source>
</reference>
<dbReference type="InterPro" id="IPR006685">
    <property type="entry name" value="MscS_channel_2nd"/>
</dbReference>
<dbReference type="Pfam" id="PF21082">
    <property type="entry name" value="MS_channel_3rd"/>
    <property type="match status" value="1"/>
</dbReference>
<evidence type="ECO:0000259" key="8">
    <source>
        <dbReference type="Pfam" id="PF00924"/>
    </source>
</evidence>
<sequence length="382" mass="42669">MTMTHEKILELIETNPLLYRFVIAAVLILISFPLGWLFKKIVHALRSKIFSRTNTNLDERLAEVLEKRAKSIVFAILSLYVLWEVQMVSTEKSVGVERFIKIIDAVIYIYAAVVAISVAIGFIRVIIEHLLEEAAKSQRQDTKQLMTVAPLARNLISVLVILIAAAIVMEHFNINIGSLLVSLGVGSLAVALAAQDTLANIIAGVIIAFDQPFRVGDRIQLPNGTLADVQAIGLRSTRILDFDNNYHIVPNSELVKSTVINFAYPTHKTRVLVPFTLPFGTDIQKVREIAMQVMKSHRFVVSDPEPALQAMRITELGIEVRLACFVEDYVQRFDTEIELREELHRALTSEGVKLAVPHRVVRMENSDLPLASETPNNGTNQS</sequence>
<dbReference type="InterPro" id="IPR011066">
    <property type="entry name" value="MscS_channel_C_sf"/>
</dbReference>
<feature type="domain" description="Mechanosensitive ion channel MscS" evidence="8">
    <location>
        <begin position="196"/>
        <end position="263"/>
    </location>
</feature>
<dbReference type="SUPFAM" id="SSF82689">
    <property type="entry name" value="Mechanosensitive channel protein MscS (YggB), C-terminal domain"/>
    <property type="match status" value="1"/>
</dbReference>
<comment type="similarity">
    <text evidence="2">Belongs to the MscS (TC 1.A.23) family.</text>
</comment>
<dbReference type="InterPro" id="IPR049278">
    <property type="entry name" value="MS_channel_C"/>
</dbReference>
<evidence type="ECO:0000256" key="6">
    <source>
        <dbReference type="ARBA" id="ARBA00023136"/>
    </source>
</evidence>
<dbReference type="AlphaFoldDB" id="A0A395M699"/>
<dbReference type="PANTHER" id="PTHR30566:SF5">
    <property type="entry name" value="MECHANOSENSITIVE ION CHANNEL PROTEIN 1, MITOCHONDRIAL-RELATED"/>
    <property type="match status" value="1"/>
</dbReference>
<dbReference type="Pfam" id="PF21088">
    <property type="entry name" value="MS_channel_1st"/>
    <property type="match status" value="1"/>
</dbReference>